<protein>
    <submittedName>
        <fullName evidence="2">Uncharacterized protein</fullName>
    </submittedName>
</protein>
<evidence type="ECO:0000256" key="1">
    <source>
        <dbReference type="SAM" id="Phobius"/>
    </source>
</evidence>
<organism evidence="2 3">
    <name type="scientific">Nitrobacter hamburgensis (strain DSM 10229 / NCIMB 13809 / X14)</name>
    <dbReference type="NCBI Taxonomy" id="323097"/>
    <lineage>
        <taxon>Bacteria</taxon>
        <taxon>Pseudomonadati</taxon>
        <taxon>Pseudomonadota</taxon>
        <taxon>Alphaproteobacteria</taxon>
        <taxon>Hyphomicrobiales</taxon>
        <taxon>Nitrobacteraceae</taxon>
        <taxon>Nitrobacter</taxon>
    </lineage>
</organism>
<dbReference type="EMBL" id="CP000319">
    <property type="protein sequence ID" value="ABE62236.1"/>
    <property type="molecule type" value="Genomic_DNA"/>
</dbReference>
<reference evidence="2 3" key="1">
    <citation type="submission" date="2006-03" db="EMBL/GenBank/DDBJ databases">
        <title>Complete sequence of chromosome of Nitrobacter hamburgensis X14.</title>
        <authorList>
            <consortium name="US DOE Joint Genome Institute"/>
            <person name="Copeland A."/>
            <person name="Lucas S."/>
            <person name="Lapidus A."/>
            <person name="Barry K."/>
            <person name="Detter J.C."/>
            <person name="Glavina del Rio T."/>
            <person name="Hammon N."/>
            <person name="Israni S."/>
            <person name="Dalin E."/>
            <person name="Tice H."/>
            <person name="Pitluck S."/>
            <person name="Chain P."/>
            <person name="Malfatti S."/>
            <person name="Shin M."/>
            <person name="Vergez L."/>
            <person name="Schmutz J."/>
            <person name="Larimer F."/>
            <person name="Land M."/>
            <person name="Hauser L."/>
            <person name="Kyrpides N."/>
            <person name="Ivanova N."/>
            <person name="Ward B."/>
            <person name="Arp D."/>
            <person name="Klotz M."/>
            <person name="Stein L."/>
            <person name="O'Mullan G."/>
            <person name="Starkenburg S."/>
            <person name="Sayavedra L."/>
            <person name="Poret-Peterson A.T."/>
            <person name="Gentry M.E."/>
            <person name="Bruce D."/>
            <person name="Richardson P."/>
        </authorList>
    </citation>
    <scope>NUCLEOTIDE SEQUENCE [LARGE SCALE GENOMIC DNA]</scope>
    <source>
        <strain evidence="3">DSM 10229 / NCIMB 13809 / X14</strain>
    </source>
</reference>
<evidence type="ECO:0000313" key="3">
    <source>
        <dbReference type="Proteomes" id="UP000001953"/>
    </source>
</evidence>
<dbReference type="RefSeq" id="WP_011509927.1">
    <property type="nucleotide sequence ID" value="NC_007964.1"/>
</dbReference>
<evidence type="ECO:0000313" key="2">
    <source>
        <dbReference type="EMBL" id="ABE62236.1"/>
    </source>
</evidence>
<proteinExistence type="predicted"/>
<dbReference type="KEGG" id="nha:Nham_1414"/>
<feature type="transmembrane region" description="Helical" evidence="1">
    <location>
        <begin position="34"/>
        <end position="52"/>
    </location>
</feature>
<accession>Q1QNG1</accession>
<gene>
    <name evidence="2" type="ordered locus">Nham_1414</name>
</gene>
<dbReference type="Proteomes" id="UP000001953">
    <property type="component" value="Chromosome"/>
</dbReference>
<keyword evidence="1" id="KW-1133">Transmembrane helix</keyword>
<keyword evidence="1" id="KW-0812">Transmembrane</keyword>
<keyword evidence="1" id="KW-0472">Membrane</keyword>
<feature type="transmembrane region" description="Helical" evidence="1">
    <location>
        <begin position="103"/>
        <end position="124"/>
    </location>
</feature>
<keyword evidence="3" id="KW-1185">Reference proteome</keyword>
<name>Q1QNG1_NITHX</name>
<dbReference type="AlphaFoldDB" id="Q1QNG1"/>
<dbReference type="HOGENOM" id="CLU_161989_0_0_5"/>
<feature type="transmembrane region" description="Helical" evidence="1">
    <location>
        <begin position="64"/>
        <end position="83"/>
    </location>
</feature>
<sequence>MVLSSKALLRDLHAPLRYNVCPQRQHRRGDTMRFLIFVWITLAVAAAVSAWFAMQPSRRGTAKFWITVCAVLLVAFAVSFVMLGGSTEKTLLSIALYFLNWGMAAGGAAICAGAIAGLALALAFKR</sequence>